<evidence type="ECO:0000256" key="6">
    <source>
        <dbReference type="ARBA" id="ARBA00037407"/>
    </source>
</evidence>
<dbReference type="GO" id="GO:0009000">
    <property type="term" value="F:selenocysteine lyase activity"/>
    <property type="evidence" value="ECO:0007669"/>
    <property type="project" value="UniProtKB-EC"/>
</dbReference>
<comment type="subcellular location">
    <subcellularLocation>
        <location evidence="2">Cytoplasm</location>
        <location evidence="2">Cytosol</location>
    </subcellularLocation>
</comment>
<dbReference type="VEuPathDB" id="VectorBase:BGLAX_036559"/>
<dbReference type="PANTHER" id="PTHR11601:SF62">
    <property type="entry name" value="SELENOCYSTEINE LYASE"/>
    <property type="match status" value="1"/>
</dbReference>
<dbReference type="Gene3D" id="3.40.640.10">
    <property type="entry name" value="Type I PLP-dependent aspartate aminotransferase-like (Major domain)"/>
    <property type="match status" value="1"/>
</dbReference>
<comment type="subunit">
    <text evidence="3">Homodimer.</text>
</comment>
<evidence type="ECO:0000256" key="3">
    <source>
        <dbReference type="ARBA" id="ARBA00011738"/>
    </source>
</evidence>
<dbReference type="InterPro" id="IPR000192">
    <property type="entry name" value="Aminotrans_V_dom"/>
</dbReference>
<evidence type="ECO:0000313" key="10">
    <source>
        <dbReference type="EnsemblMetazoa" id="BGLB035206-PA"/>
    </source>
</evidence>
<comment type="cofactor">
    <cofactor evidence="1">
        <name>pyridoxal 5'-phosphate</name>
        <dbReference type="ChEBI" id="CHEBI:597326"/>
    </cofactor>
</comment>
<dbReference type="InterPro" id="IPR015424">
    <property type="entry name" value="PyrdxlP-dep_Trfase"/>
</dbReference>
<dbReference type="Pfam" id="PF00266">
    <property type="entry name" value="Aminotran_5"/>
    <property type="match status" value="1"/>
</dbReference>
<dbReference type="STRING" id="6526.A0A2C9LV27"/>
<reference evidence="10" key="1">
    <citation type="submission" date="2020-05" db="UniProtKB">
        <authorList>
            <consortium name="EnsemblMetazoa"/>
        </authorList>
    </citation>
    <scope>IDENTIFICATION</scope>
    <source>
        <strain evidence="10">BB02</strain>
    </source>
</reference>
<proteinExistence type="predicted"/>
<evidence type="ECO:0000256" key="1">
    <source>
        <dbReference type="ARBA" id="ARBA00001933"/>
    </source>
</evidence>
<dbReference type="SUPFAM" id="SSF53383">
    <property type="entry name" value="PLP-dependent transferases"/>
    <property type="match status" value="1"/>
</dbReference>
<dbReference type="KEGG" id="bgt:106061329"/>
<evidence type="ECO:0000259" key="9">
    <source>
        <dbReference type="Pfam" id="PF00266"/>
    </source>
</evidence>
<evidence type="ECO:0000256" key="2">
    <source>
        <dbReference type="ARBA" id="ARBA00004514"/>
    </source>
</evidence>
<dbReference type="Proteomes" id="UP000076420">
    <property type="component" value="Unassembled WGS sequence"/>
</dbReference>
<protein>
    <recommendedName>
        <fullName evidence="8">Selenocysteine lyase</fullName>
        <ecNumber evidence="7">4.4.1.16</ecNumber>
    </recommendedName>
</protein>
<name>A0A2C9LV27_BIOGL</name>
<dbReference type="GO" id="GO:0016740">
    <property type="term" value="F:transferase activity"/>
    <property type="evidence" value="ECO:0007669"/>
    <property type="project" value="UniProtKB-KW"/>
</dbReference>
<keyword evidence="5" id="KW-0808">Transferase</keyword>
<evidence type="ECO:0000256" key="8">
    <source>
        <dbReference type="ARBA" id="ARBA00040554"/>
    </source>
</evidence>
<dbReference type="EnsemblMetazoa" id="BGLB035206-RA">
    <property type="protein sequence ID" value="BGLB035206-PA"/>
    <property type="gene ID" value="BGLB035206"/>
</dbReference>
<gene>
    <name evidence="10" type="primary">106061329</name>
</gene>
<dbReference type="PANTHER" id="PTHR11601">
    <property type="entry name" value="CYSTEINE DESULFURYLASE FAMILY MEMBER"/>
    <property type="match status" value="1"/>
</dbReference>
<dbReference type="GO" id="GO:0005829">
    <property type="term" value="C:cytosol"/>
    <property type="evidence" value="ECO:0007669"/>
    <property type="project" value="UniProtKB-SubCell"/>
</dbReference>
<evidence type="ECO:0000256" key="5">
    <source>
        <dbReference type="ARBA" id="ARBA00022679"/>
    </source>
</evidence>
<evidence type="ECO:0000256" key="7">
    <source>
        <dbReference type="ARBA" id="ARBA00039054"/>
    </source>
</evidence>
<organism evidence="10 11">
    <name type="scientific">Biomphalaria glabrata</name>
    <name type="common">Bloodfluke planorb</name>
    <name type="synonym">Freshwater snail</name>
    <dbReference type="NCBI Taxonomy" id="6526"/>
    <lineage>
        <taxon>Eukaryota</taxon>
        <taxon>Metazoa</taxon>
        <taxon>Spiralia</taxon>
        <taxon>Lophotrochozoa</taxon>
        <taxon>Mollusca</taxon>
        <taxon>Gastropoda</taxon>
        <taxon>Heterobranchia</taxon>
        <taxon>Euthyneura</taxon>
        <taxon>Panpulmonata</taxon>
        <taxon>Hygrophila</taxon>
        <taxon>Lymnaeoidea</taxon>
        <taxon>Planorbidae</taxon>
        <taxon>Biomphalaria</taxon>
    </lineage>
</organism>
<comment type="function">
    <text evidence="6">Catalyzes the decomposition of L-selenocysteine to L-alanine and elemental selenium.</text>
</comment>
<dbReference type="AlphaFoldDB" id="A0A2C9LV27"/>
<evidence type="ECO:0000256" key="4">
    <source>
        <dbReference type="ARBA" id="ARBA00022490"/>
    </source>
</evidence>
<sequence length="174" mass="19368">MKAASYIMIASLSDVTFVPVRTTTGAVDVQDILAAIRPSTIMITVMLANNETGVLQPVSDICHQVKSLKRNIGETKRILLHTDAAQAIGKVSVNVEDLGVDYLTVVGHKVSLHFLKEVFLFYARFQQLLWVYSLDIIFTSGGTENSQSTSQVKRLYNTSITQLDYQLLNNFEQL</sequence>
<dbReference type="EC" id="4.4.1.16" evidence="7"/>
<keyword evidence="4" id="KW-0963">Cytoplasm</keyword>
<dbReference type="VEuPathDB" id="VectorBase:BGLB035206"/>
<feature type="domain" description="Aminotransferase class V" evidence="9">
    <location>
        <begin position="15"/>
        <end position="110"/>
    </location>
</feature>
<dbReference type="InterPro" id="IPR015421">
    <property type="entry name" value="PyrdxlP-dep_Trfase_major"/>
</dbReference>
<accession>A0A2C9LV27</accession>
<evidence type="ECO:0000313" key="11">
    <source>
        <dbReference type="Proteomes" id="UP000076420"/>
    </source>
</evidence>